<dbReference type="PROSITE" id="PS50297">
    <property type="entry name" value="ANK_REP_REGION"/>
    <property type="match status" value="1"/>
</dbReference>
<evidence type="ECO:0000256" key="1">
    <source>
        <dbReference type="ARBA" id="ARBA00004651"/>
    </source>
</evidence>
<dbReference type="Proteomes" id="UP000327044">
    <property type="component" value="Unassembled WGS sequence"/>
</dbReference>
<dbReference type="PANTHER" id="PTHR10582:SF28">
    <property type="entry name" value="NANCHUNG, ISOFORM B"/>
    <property type="match status" value="1"/>
</dbReference>
<feature type="region of interest" description="Disordered" evidence="15">
    <location>
        <begin position="1937"/>
        <end position="1973"/>
    </location>
</feature>
<feature type="coiled-coil region" evidence="14">
    <location>
        <begin position="1351"/>
        <end position="1410"/>
    </location>
</feature>
<keyword evidence="2" id="KW-0813">Transport</keyword>
<keyword evidence="14" id="KW-0175">Coiled coil</keyword>
<feature type="transmembrane region" description="Helical" evidence="16">
    <location>
        <begin position="662"/>
        <end position="686"/>
    </location>
</feature>
<dbReference type="PANTHER" id="PTHR10582">
    <property type="entry name" value="TRANSIENT RECEPTOR POTENTIAL ION CHANNEL PROTEIN"/>
    <property type="match status" value="1"/>
</dbReference>
<keyword evidence="9 16" id="KW-1133">Transmembrane helix</keyword>
<evidence type="ECO:0000256" key="9">
    <source>
        <dbReference type="ARBA" id="ARBA00022989"/>
    </source>
</evidence>
<evidence type="ECO:0000256" key="8">
    <source>
        <dbReference type="ARBA" id="ARBA00022837"/>
    </source>
</evidence>
<organism evidence="18 19">
    <name type="scientific">Photinus pyralis</name>
    <name type="common">Common eastern firefly</name>
    <name type="synonym">Lampyris pyralis</name>
    <dbReference type="NCBI Taxonomy" id="7054"/>
    <lineage>
        <taxon>Eukaryota</taxon>
        <taxon>Metazoa</taxon>
        <taxon>Ecdysozoa</taxon>
        <taxon>Arthropoda</taxon>
        <taxon>Hexapoda</taxon>
        <taxon>Insecta</taxon>
        <taxon>Pterygota</taxon>
        <taxon>Neoptera</taxon>
        <taxon>Endopterygota</taxon>
        <taxon>Coleoptera</taxon>
        <taxon>Polyphaga</taxon>
        <taxon>Elateriformia</taxon>
        <taxon>Elateroidea</taxon>
        <taxon>Lampyridae</taxon>
        <taxon>Lampyrinae</taxon>
        <taxon>Photinus</taxon>
    </lineage>
</organism>
<dbReference type="SUPFAM" id="SSF48403">
    <property type="entry name" value="Ankyrin repeat"/>
    <property type="match status" value="1"/>
</dbReference>
<feature type="region of interest" description="Disordered" evidence="15">
    <location>
        <begin position="2373"/>
        <end position="2397"/>
    </location>
</feature>
<evidence type="ECO:0000256" key="6">
    <source>
        <dbReference type="ARBA" id="ARBA00022692"/>
    </source>
</evidence>
<feature type="repeat" description="ANK" evidence="13">
    <location>
        <begin position="246"/>
        <end position="278"/>
    </location>
</feature>
<dbReference type="EMBL" id="VVIM01000006">
    <property type="protein sequence ID" value="KAB0798448.1"/>
    <property type="molecule type" value="Genomic_DNA"/>
</dbReference>
<keyword evidence="5" id="KW-0107">Calcium channel</keyword>
<feature type="compositionally biased region" description="Basic and acidic residues" evidence="15">
    <location>
        <begin position="2227"/>
        <end position="2242"/>
    </location>
</feature>
<gene>
    <name evidence="18" type="ORF">PPYR_09441</name>
</gene>
<dbReference type="GO" id="GO:0098703">
    <property type="term" value="P:calcium ion import across plasma membrane"/>
    <property type="evidence" value="ECO:0007669"/>
    <property type="project" value="TreeGrafter"/>
</dbReference>
<dbReference type="GO" id="GO:0005262">
    <property type="term" value="F:calcium channel activity"/>
    <property type="evidence" value="ECO:0007669"/>
    <property type="project" value="UniProtKB-KW"/>
</dbReference>
<evidence type="ECO:0000256" key="3">
    <source>
        <dbReference type="ARBA" id="ARBA00022475"/>
    </source>
</evidence>
<feature type="coiled-coil region" evidence="14">
    <location>
        <begin position="1979"/>
        <end position="2105"/>
    </location>
</feature>
<evidence type="ECO:0000256" key="12">
    <source>
        <dbReference type="ARBA" id="ARBA00023303"/>
    </source>
</evidence>
<keyword evidence="19" id="KW-1185">Reference proteome</keyword>
<feature type="compositionally biased region" description="Basic and acidic residues" evidence="15">
    <location>
        <begin position="1752"/>
        <end position="1769"/>
    </location>
</feature>
<feature type="coiled-coil region" evidence="14">
    <location>
        <begin position="2555"/>
        <end position="2596"/>
    </location>
</feature>
<feature type="region of interest" description="Disordered" evidence="15">
    <location>
        <begin position="2210"/>
        <end position="2272"/>
    </location>
</feature>
<feature type="compositionally biased region" description="Basic and acidic residues" evidence="15">
    <location>
        <begin position="2260"/>
        <end position="2272"/>
    </location>
</feature>
<keyword evidence="12" id="KW-0407">Ion channel</keyword>
<evidence type="ECO:0000313" key="19">
    <source>
        <dbReference type="Proteomes" id="UP000327044"/>
    </source>
</evidence>
<feature type="repeat" description="ANK" evidence="13">
    <location>
        <begin position="178"/>
        <end position="210"/>
    </location>
</feature>
<name>A0A5N4AML1_PHOPY</name>
<feature type="coiled-coil region" evidence="14">
    <location>
        <begin position="1127"/>
        <end position="1154"/>
    </location>
</feature>
<keyword evidence="4" id="KW-0109">Calcium transport</keyword>
<accession>A0A5N4AML1</accession>
<feature type="coiled-coil region" evidence="14">
    <location>
        <begin position="1462"/>
        <end position="1685"/>
    </location>
</feature>
<feature type="coiled-coil region" evidence="14">
    <location>
        <begin position="775"/>
        <end position="805"/>
    </location>
</feature>
<keyword evidence="8" id="KW-0106">Calcium</keyword>
<dbReference type="GO" id="GO:0005886">
    <property type="term" value="C:plasma membrane"/>
    <property type="evidence" value="ECO:0007669"/>
    <property type="project" value="UniProtKB-SubCell"/>
</dbReference>
<feature type="transmembrane region" description="Helical" evidence="16">
    <location>
        <begin position="411"/>
        <end position="431"/>
    </location>
</feature>
<feature type="transmembrane region" description="Helical" evidence="16">
    <location>
        <begin position="698"/>
        <end position="720"/>
    </location>
</feature>
<dbReference type="InterPro" id="IPR002110">
    <property type="entry name" value="Ankyrin_rpt"/>
</dbReference>
<dbReference type="Pfam" id="PF00023">
    <property type="entry name" value="Ank"/>
    <property type="match status" value="1"/>
</dbReference>
<keyword evidence="13" id="KW-0040">ANK repeat</keyword>
<dbReference type="InterPro" id="IPR036770">
    <property type="entry name" value="Ankyrin_rpt-contain_sf"/>
</dbReference>
<feature type="transmembrane region" description="Helical" evidence="16">
    <location>
        <begin position="556"/>
        <end position="574"/>
    </location>
</feature>
<feature type="coiled-coil region" evidence="14">
    <location>
        <begin position="881"/>
        <end position="908"/>
    </location>
</feature>
<evidence type="ECO:0000256" key="4">
    <source>
        <dbReference type="ARBA" id="ARBA00022568"/>
    </source>
</evidence>
<proteinExistence type="predicted"/>
<feature type="coiled-coil region" evidence="14">
    <location>
        <begin position="2499"/>
        <end position="2526"/>
    </location>
</feature>
<dbReference type="Pfam" id="PF00520">
    <property type="entry name" value="Ion_trans"/>
    <property type="match status" value="1"/>
</dbReference>
<protein>
    <recommendedName>
        <fullName evidence="17">Ion transport domain-containing protein</fullName>
    </recommendedName>
</protein>
<evidence type="ECO:0000256" key="10">
    <source>
        <dbReference type="ARBA" id="ARBA00023065"/>
    </source>
</evidence>
<evidence type="ECO:0000256" key="7">
    <source>
        <dbReference type="ARBA" id="ARBA00022737"/>
    </source>
</evidence>
<keyword evidence="3" id="KW-1003">Cell membrane</keyword>
<evidence type="ECO:0000256" key="15">
    <source>
        <dbReference type="SAM" id="MobiDB-lite"/>
    </source>
</evidence>
<comment type="subcellular location">
    <subcellularLocation>
        <location evidence="1">Cell membrane</location>
        <topology evidence="1">Multi-pass membrane protein</topology>
    </subcellularLocation>
</comment>
<dbReference type="SMART" id="SM00248">
    <property type="entry name" value="ANK"/>
    <property type="match status" value="5"/>
</dbReference>
<evidence type="ECO:0000256" key="5">
    <source>
        <dbReference type="ARBA" id="ARBA00022673"/>
    </source>
</evidence>
<evidence type="ECO:0000256" key="11">
    <source>
        <dbReference type="ARBA" id="ARBA00023136"/>
    </source>
</evidence>
<keyword evidence="11 16" id="KW-0472">Membrane</keyword>
<feature type="compositionally biased region" description="Basic and acidic residues" evidence="15">
    <location>
        <begin position="941"/>
        <end position="954"/>
    </location>
</feature>
<evidence type="ECO:0000313" key="18">
    <source>
        <dbReference type="EMBL" id="KAB0798448.1"/>
    </source>
</evidence>
<keyword evidence="7" id="KW-0677">Repeat</keyword>
<feature type="region of interest" description="Disordered" evidence="15">
    <location>
        <begin position="919"/>
        <end position="954"/>
    </location>
</feature>
<feature type="compositionally biased region" description="Polar residues" evidence="15">
    <location>
        <begin position="2243"/>
        <end position="2253"/>
    </location>
</feature>
<dbReference type="InterPro" id="IPR005821">
    <property type="entry name" value="Ion_trans_dom"/>
</dbReference>
<feature type="region of interest" description="Disordered" evidence="15">
    <location>
        <begin position="2661"/>
        <end position="2682"/>
    </location>
</feature>
<dbReference type="InParanoid" id="A0A5N4AML1"/>
<evidence type="ECO:0000256" key="13">
    <source>
        <dbReference type="PROSITE-ProRule" id="PRU00023"/>
    </source>
</evidence>
<evidence type="ECO:0000256" key="2">
    <source>
        <dbReference type="ARBA" id="ARBA00022448"/>
    </source>
</evidence>
<dbReference type="GO" id="GO:0034703">
    <property type="term" value="C:cation channel complex"/>
    <property type="evidence" value="ECO:0007669"/>
    <property type="project" value="UniProtKB-ARBA"/>
</dbReference>
<keyword evidence="10" id="KW-0406">Ion transport</keyword>
<feature type="transmembrane region" description="Helical" evidence="16">
    <location>
        <begin position="620"/>
        <end position="642"/>
    </location>
</feature>
<sequence length="2682" mass="303625">MGNTESNVTSGVKKQAGASMQAIYKLCDMKGGGLLVELMKRAVQNKQYAEIDHAIKTKIEPLLYNKGKGKYIPISQLVLLRNKERARHKLLPPLKSMENPDDFEIDEDSPDVTEEEYQKNPSMYRFTCWKIKDRGAVGETILHLCLLHATAIHADIAKRVLRFYPKLINDIYLADEYYGENVLHIAVVNEDPGMVKYLLESGANFEERCFGNFWCPEDQKSSRQDSLDQEVVLVSPETNYKGYVYWGEYALSISACLGQEECYRLILAKGADPNVQDTNGNTALHLLIIYEKMDAFDMAYEVGSSLSIKNVLNLTPLTLSAKLARIEMFYHILNLEREIYWQIGSITCAAYPLSQIDTIDMETGQISPTSVLNLVVFGDRDEHLELMDGVVIDLLNAKWNTFVKNKFYRQFFTFAFYFLISLVCFTLRPGVTITSSVASKVANQTSSSTKPVDVQNLSLILNESLKILPKLQGEHHNSPASRNGTADDNDVDDWWNNLQEECRLMQINSTESKVRILAEFGILIGAFLYLTSAVMEAKFLGLRMFFENLTNAPSRVMFLFSCILVQIVPFLRLSCKEDAEDTVTVVIMITTAPYFLFFCRGFKTVGPFVVMIYRMVMGDLLRFAAIYMVFVMGFSQAYYIIFLSYDNPLTPEDVDDSATNPMSSPIECVTAMFLMSLTNFGDYYVAFEKTEHEYVAKLLFVIYMVIVAILLINMLIAMMGNTYQKIAETRNEWQRQWARIVLVVERGVNPTERLKQLMVYSQPMSEGTRALVLRLNQTEADKEEMKEILEIKRRHDRNVKKLQQRKGHKSRIFRDDGDIPEVIRRRSEGRLKSYPSTQDARAWTNDGEERRQQILDLINSDIQKCSMGKYVPIDVLINTLLANKNADAARLKNQVDALQKLLDMYSKLDLTEDQKRALAKMKQEAGGDLESIAAGRSPKGSPRDDREKCAAVKREREGSSCSALQKAGQTKKEKDGKSCAALEKMGQGDLRALVVQKDAEITALKNELGATKAELAAARDKSQTSKTDAQVKGPDKACIKEIEGLEAELQRLKSKGQLSADDEAEIIRKEIEVLKRYCTKLSTIEEENKKLRNKLEGRDSSPTVTTSSALTPDDDLRMELNSKIAKLNEVVGERDRLKNRIDVLEGELIKYTDLPKEIKDVKRKAETIDTRSIKSADKATEVDNAQDVQREIETLKKKASEAGELQSKLDNVNKEIERVRRESAAQIEELKLKHEEMTTKRQFETNDMHKEIKCLSKCAQEAKSLRCERDDLKKRLAQLSGLETQFKKLQEKVKYLESIKKEREMYKMRYEELLGLECQCEILKAQVDNFKNIDQDREGLIAQLRDCECCIADQEEEIKRLIAHIDRMSDGCNEQQGRMQKEILSMKAELHQKNALISKSEERLACVQEQLRNTIKGVTCETSCLRKRILELEQELALVTKTKASRSRKGAPDSDEHFNEMLRQSRHAVKRVSEELEKHYKEWDSLKGMSVTTDQEIYDKYANEKRTNAELLKKIDTLQGKLDESNALNTKLANESQKEYEQLKVENTSLRRYSTEIQASANDQIKDLINALDDAHKQISQLVLENKELNESLKQCKEKPAQPVERAETQVSGEIDAIIDQNKQLLKDKLTLENEIDTLKQQLENYKKQLDRRVSGDNERQMQEKLCMQDIIRQLQAQIAAMEARDLDSQLRVETAVPTRERDSTTESPTLIGKQLQIQPDSKSAAVEADTPASPKAMPAPESLPFADSEDLISKLRDQLEKERARAESAESSLRQLKGADEQITDSSDIIAKLKSQLEQEKARANSAEANFKELQQKYESRVVDAAHKGDVTEKTSTAERGLVTDDDAQLKSELTAARARAETSEATLKHLQATTESSEAAMSDIIANLKSQLKQAEAKIEDLEAKLKHAPTGTAMETDCLDEIAKLKAELEQEKAKSAKQVKVESQSQTDLQKSDKELQTKPKLEKVEQRSRASGVLADEFDDSAKLKSQLEKANARANASEATLKELQAKIGAKRTRESGVETDFQDETAKLKSQLEKANARADTSQANFKALQAKVGPKRTRESGVATDSQDVTAKLKSQLEKANARAESSEANLKALQAKMGAKRTRDSGVTTSDLIAKGTRGRGSQTDKPDETVALKAKLEKANARANVSEANLKALQAKVDAQAAKPKREGGVVTDPIEKPRVVGATETEAVKVGQAEMQTKDVVSKGRTMQTAEDPVLEESKEKIKKLEDKNRDLTNAQQKSMNEASALRRASKEAEESHADQIRRLSQSYEDQLRKSQVDLERASAIKNYQEKEIKNLHKRYSDGIAKLQGSHEEVIKEINVEHEKEVDILRSALRASKEVIADYQRRPLSTIVEETSTQKVPLSSETVEGVTITPSPKTNVETSTQGDRSCKCIPSLKAIAKKILRGGMEVLDFVDLKMLHEKTCEATAALLRTSAIQWGPCMCQPRINNMQLPEDKQILLTKINSLENELFKKQKHTQQKIGALQISVKMERERLQEFKALLDTERNRNNELMCKIGAQSRIVASMQAERDMMRRRGSFNEEKMQSLLILCEQENAKIRQLEEDLNQEREMRKRDVEELQELQRKQYSTPRGCHCNADCRCKQQTLGQDNQPVRQSTEMAYHVQPQYSPRELINRQTFTRQCGVKQICSRRRGSLSPETKIKSPADLEDID</sequence>
<feature type="compositionally biased region" description="Basic and acidic residues" evidence="15">
    <location>
        <begin position="1954"/>
        <end position="1973"/>
    </location>
</feature>
<comment type="caution">
    <text evidence="18">The sequence shown here is derived from an EMBL/GenBank/DDBJ whole genome shotgun (WGS) entry which is preliminary data.</text>
</comment>
<evidence type="ECO:0000256" key="14">
    <source>
        <dbReference type="SAM" id="Coils"/>
    </source>
</evidence>
<feature type="domain" description="Ion transport" evidence="17">
    <location>
        <begin position="517"/>
        <end position="730"/>
    </location>
</feature>
<evidence type="ECO:0000259" key="17">
    <source>
        <dbReference type="Pfam" id="PF00520"/>
    </source>
</evidence>
<feature type="region of interest" description="Disordered" evidence="15">
    <location>
        <begin position="1689"/>
        <end position="1780"/>
    </location>
</feature>
<dbReference type="InterPro" id="IPR024862">
    <property type="entry name" value="TRPV"/>
</dbReference>
<dbReference type="Gene3D" id="1.25.40.20">
    <property type="entry name" value="Ankyrin repeat-containing domain"/>
    <property type="match status" value="1"/>
</dbReference>
<reference evidence="18 19" key="1">
    <citation type="journal article" date="2018" name="Elife">
        <title>Firefly genomes illuminate parallel origins of bioluminescence in beetles.</title>
        <authorList>
            <person name="Fallon T.R."/>
            <person name="Lower S.E."/>
            <person name="Chang C.H."/>
            <person name="Bessho-Uehara M."/>
            <person name="Martin G.J."/>
            <person name="Bewick A.J."/>
            <person name="Behringer M."/>
            <person name="Debat H.J."/>
            <person name="Wong I."/>
            <person name="Day J.C."/>
            <person name="Suvorov A."/>
            <person name="Silva C.J."/>
            <person name="Stanger-Hall K.F."/>
            <person name="Hall D.W."/>
            <person name="Schmitz R.J."/>
            <person name="Nelson D.R."/>
            <person name="Lewis S.M."/>
            <person name="Shigenobu S."/>
            <person name="Bybee S.M."/>
            <person name="Larracuente A.M."/>
            <person name="Oba Y."/>
            <person name="Weng J.K."/>
        </authorList>
    </citation>
    <scope>NUCLEOTIDE SEQUENCE [LARGE SCALE GENOMIC DNA]</scope>
    <source>
        <strain evidence="18">1611_PpyrPB1</strain>
        <tissue evidence="18">Whole body</tissue>
    </source>
</reference>
<feature type="coiled-coil region" evidence="14">
    <location>
        <begin position="1001"/>
        <end position="1094"/>
    </location>
</feature>
<keyword evidence="6 16" id="KW-0812">Transmembrane</keyword>
<dbReference type="FunFam" id="1.25.40.20:FF:000181">
    <property type="entry name" value="Nanchung, isoform A"/>
    <property type="match status" value="1"/>
</dbReference>
<feature type="transmembrane region" description="Helical" evidence="16">
    <location>
        <begin position="514"/>
        <end position="535"/>
    </location>
</feature>
<feature type="coiled-coil region" evidence="14">
    <location>
        <begin position="1178"/>
        <end position="1299"/>
    </location>
</feature>
<evidence type="ECO:0000256" key="16">
    <source>
        <dbReference type="SAM" id="Phobius"/>
    </source>
</evidence>
<dbReference type="PROSITE" id="PS50088">
    <property type="entry name" value="ANK_REPEAT"/>
    <property type="match status" value="2"/>
</dbReference>